<feature type="domain" description="SET" evidence="2">
    <location>
        <begin position="126"/>
        <end position="234"/>
    </location>
</feature>
<comment type="caution">
    <text evidence="3">The sequence shown here is derived from an EMBL/GenBank/DDBJ whole genome shotgun (WGS) entry which is preliminary data.</text>
</comment>
<protein>
    <recommendedName>
        <fullName evidence="2">SET domain-containing protein</fullName>
    </recommendedName>
</protein>
<sequence>MTTQRLSARLPERPKAPQWSSSTEITRSNPKSKGAQLRAATLAVDARLKGDKKLVHASRRVSVELARVTCECRSRGIETCSTSCACVVKWKSCGVECECHGSCCNSLVHTPRVGIRSGALGEEFYTKVDLPRGKVAFVVCGRVMSLPEYWRYHEKVTGNPYGNAVRHYGFPILWQGVLPVKYVVDPFEDMTGAVNHSCEPNVVVEACWTNGKIYAVGRTTCNVMAKEALCVDYKWKGTTNPKEFAEICRCREAKCRGLIAEKGSKFMEVSTLHYEGEITRLQEEHAIAEKALQERYGVLAAAEQAGSIGRAEIETELIRKENENEKLKAHIEFIIAAVTRSKASLAEYSIVTEYVVEIPQKEKIHVSPLQKFIQRIRNMFSKRQEEEEEVQAQITISSETNPYFAPDSALLSHRSILPEPSASLSTPRSCPPTVRQRVVPRYLPAP</sequence>
<dbReference type="AlphaFoldDB" id="A0A8T0IFH6"/>
<proteinExistence type="predicted"/>
<name>A0A8T0IFH6_CERPU</name>
<feature type="region of interest" description="Disordered" evidence="1">
    <location>
        <begin position="1"/>
        <end position="34"/>
    </location>
</feature>
<dbReference type="InterPro" id="IPR046341">
    <property type="entry name" value="SET_dom_sf"/>
</dbReference>
<gene>
    <name evidence="3" type="ORF">KC19_4G236700</name>
</gene>
<dbReference type="Pfam" id="PF00856">
    <property type="entry name" value="SET"/>
    <property type="match status" value="1"/>
</dbReference>
<evidence type="ECO:0000313" key="3">
    <source>
        <dbReference type="EMBL" id="KAG0581253.1"/>
    </source>
</evidence>
<evidence type="ECO:0000259" key="2">
    <source>
        <dbReference type="Pfam" id="PF00856"/>
    </source>
</evidence>
<dbReference type="EMBL" id="CM026424">
    <property type="protein sequence ID" value="KAG0581253.1"/>
    <property type="molecule type" value="Genomic_DNA"/>
</dbReference>
<evidence type="ECO:0000313" key="4">
    <source>
        <dbReference type="Proteomes" id="UP000822688"/>
    </source>
</evidence>
<dbReference type="OrthoDB" id="1980105at2759"/>
<feature type="compositionally biased region" description="Polar residues" evidence="1">
    <location>
        <begin position="18"/>
        <end position="31"/>
    </location>
</feature>
<reference evidence="3" key="1">
    <citation type="submission" date="2020-06" db="EMBL/GenBank/DDBJ databases">
        <title>WGS assembly of Ceratodon purpureus strain R40.</title>
        <authorList>
            <person name="Carey S.B."/>
            <person name="Jenkins J."/>
            <person name="Shu S."/>
            <person name="Lovell J.T."/>
            <person name="Sreedasyam A."/>
            <person name="Maumus F."/>
            <person name="Tiley G.P."/>
            <person name="Fernandez-Pozo N."/>
            <person name="Barry K."/>
            <person name="Chen C."/>
            <person name="Wang M."/>
            <person name="Lipzen A."/>
            <person name="Daum C."/>
            <person name="Saski C.A."/>
            <person name="Payton A.C."/>
            <person name="Mcbreen J.C."/>
            <person name="Conrad R.E."/>
            <person name="Kollar L.M."/>
            <person name="Olsson S."/>
            <person name="Huttunen S."/>
            <person name="Landis J.B."/>
            <person name="Wickett N.J."/>
            <person name="Johnson M.G."/>
            <person name="Rensing S.A."/>
            <person name="Grimwood J."/>
            <person name="Schmutz J."/>
            <person name="Mcdaniel S.F."/>
        </authorList>
    </citation>
    <scope>NUCLEOTIDE SEQUENCE</scope>
    <source>
        <strain evidence="3">R40</strain>
    </source>
</reference>
<organism evidence="3 4">
    <name type="scientific">Ceratodon purpureus</name>
    <name type="common">Fire moss</name>
    <name type="synonym">Dicranum purpureum</name>
    <dbReference type="NCBI Taxonomy" id="3225"/>
    <lineage>
        <taxon>Eukaryota</taxon>
        <taxon>Viridiplantae</taxon>
        <taxon>Streptophyta</taxon>
        <taxon>Embryophyta</taxon>
        <taxon>Bryophyta</taxon>
        <taxon>Bryophytina</taxon>
        <taxon>Bryopsida</taxon>
        <taxon>Dicranidae</taxon>
        <taxon>Pseudoditrichales</taxon>
        <taxon>Ditrichaceae</taxon>
        <taxon>Ceratodon</taxon>
    </lineage>
</organism>
<keyword evidence="4" id="KW-1185">Reference proteome</keyword>
<dbReference type="InterPro" id="IPR001214">
    <property type="entry name" value="SET_dom"/>
</dbReference>
<evidence type="ECO:0000256" key="1">
    <source>
        <dbReference type="SAM" id="MobiDB-lite"/>
    </source>
</evidence>
<dbReference type="Gene3D" id="2.170.270.10">
    <property type="entry name" value="SET domain"/>
    <property type="match status" value="1"/>
</dbReference>
<accession>A0A8T0IFH6</accession>
<dbReference type="Proteomes" id="UP000822688">
    <property type="component" value="Chromosome 4"/>
</dbReference>
<dbReference type="SUPFAM" id="SSF82199">
    <property type="entry name" value="SET domain"/>
    <property type="match status" value="1"/>
</dbReference>